<accession>A0A9D5HIQ5</accession>
<dbReference type="AlphaFoldDB" id="A0A9D5HIQ5"/>
<dbReference type="EMBL" id="JAGGNH010000003">
    <property type="protein sequence ID" value="KAJ0977868.1"/>
    <property type="molecule type" value="Genomic_DNA"/>
</dbReference>
<dbReference type="SUPFAM" id="SSF53474">
    <property type="entry name" value="alpha/beta-Hydrolases"/>
    <property type="match status" value="1"/>
</dbReference>
<evidence type="ECO:0008006" key="4">
    <source>
        <dbReference type="Google" id="ProtNLM"/>
    </source>
</evidence>
<evidence type="ECO:0000256" key="1">
    <source>
        <dbReference type="ARBA" id="ARBA00008645"/>
    </source>
</evidence>
<name>A0A9D5HIQ5_9LILI</name>
<comment type="caution">
    <text evidence="2">The sequence shown here is derived from an EMBL/GenBank/DDBJ whole genome shotgun (WGS) entry which is preliminary data.</text>
</comment>
<comment type="similarity">
    <text evidence="1">Belongs to the AB hydrolase superfamily.</text>
</comment>
<organism evidence="2 3">
    <name type="scientific">Dioscorea zingiberensis</name>
    <dbReference type="NCBI Taxonomy" id="325984"/>
    <lineage>
        <taxon>Eukaryota</taxon>
        <taxon>Viridiplantae</taxon>
        <taxon>Streptophyta</taxon>
        <taxon>Embryophyta</taxon>
        <taxon>Tracheophyta</taxon>
        <taxon>Spermatophyta</taxon>
        <taxon>Magnoliopsida</taxon>
        <taxon>Liliopsida</taxon>
        <taxon>Dioscoreales</taxon>
        <taxon>Dioscoreaceae</taxon>
        <taxon>Dioscorea</taxon>
    </lineage>
</organism>
<reference evidence="2" key="2">
    <citation type="journal article" date="2022" name="Hortic Res">
        <title>The genome of Dioscorea zingiberensis sheds light on the biosynthesis, origin and evolution of the medicinally important diosgenin saponins.</title>
        <authorList>
            <person name="Li Y."/>
            <person name="Tan C."/>
            <person name="Li Z."/>
            <person name="Guo J."/>
            <person name="Li S."/>
            <person name="Chen X."/>
            <person name="Wang C."/>
            <person name="Dai X."/>
            <person name="Yang H."/>
            <person name="Song W."/>
            <person name="Hou L."/>
            <person name="Xu J."/>
            <person name="Tong Z."/>
            <person name="Xu A."/>
            <person name="Yuan X."/>
            <person name="Wang W."/>
            <person name="Yang Q."/>
            <person name="Chen L."/>
            <person name="Sun Z."/>
            <person name="Wang K."/>
            <person name="Pan B."/>
            <person name="Chen J."/>
            <person name="Bao Y."/>
            <person name="Liu F."/>
            <person name="Qi X."/>
            <person name="Gang D.R."/>
            <person name="Wen J."/>
            <person name="Li J."/>
        </authorList>
    </citation>
    <scope>NUCLEOTIDE SEQUENCE</scope>
    <source>
        <strain evidence="2">Dzin_1.0</strain>
    </source>
</reference>
<protein>
    <recommendedName>
        <fullName evidence="4">AB hydrolase-1 domain-containing protein</fullName>
    </recommendedName>
</protein>
<keyword evidence="3" id="KW-1185">Reference proteome</keyword>
<gene>
    <name evidence="2" type="ORF">J5N97_013342</name>
</gene>
<reference evidence="2" key="1">
    <citation type="submission" date="2021-03" db="EMBL/GenBank/DDBJ databases">
        <authorList>
            <person name="Li Z."/>
            <person name="Yang C."/>
        </authorList>
    </citation>
    <scope>NUCLEOTIDE SEQUENCE</scope>
    <source>
        <strain evidence="2">Dzin_1.0</strain>
        <tissue evidence="2">Leaf</tissue>
    </source>
</reference>
<dbReference type="Gene3D" id="3.40.50.1820">
    <property type="entry name" value="alpha/beta hydrolase"/>
    <property type="match status" value="1"/>
</dbReference>
<proteinExistence type="inferred from homology"/>
<evidence type="ECO:0000313" key="2">
    <source>
        <dbReference type="EMBL" id="KAJ0977868.1"/>
    </source>
</evidence>
<dbReference type="Proteomes" id="UP001085076">
    <property type="component" value="Miscellaneous, Linkage group lg03"/>
</dbReference>
<dbReference type="PANTHER" id="PTHR43039">
    <property type="entry name" value="ESTERASE-RELATED"/>
    <property type="match status" value="1"/>
</dbReference>
<dbReference type="OrthoDB" id="408373at2759"/>
<dbReference type="InterPro" id="IPR029058">
    <property type="entry name" value="AB_hydrolase_fold"/>
</dbReference>
<sequence>MVVATTEPIDSASLQGRILATVHCSISIPLSFPTDYSPTATSTILYPVLPLLCVTSFEIAVDNHQQSFPLLMHSSARTSLEKYPLVLRWMGLKGFNTLTQPDPCANSVVTASFEIAVDNHQQSFPLLIHSSARTSLAKYPLVLRWMGLKGFNTLTQPDPCANNGVTAGYLNGEDYEGGFDKDAIESMLSAIESNFKTWAPGFASLVVGDKDPVSVEKFTRTLQRMRPEVALSLARTVFLSDLRDVLENVEVPCSIIQCSNDVVVPVSVARYMERKIKGQASVEIIDTHGHFPQLTAHEKLLETIHRLLNITSNS</sequence>
<evidence type="ECO:0000313" key="3">
    <source>
        <dbReference type="Proteomes" id="UP001085076"/>
    </source>
</evidence>